<name>A0A914R3M1_PAREQ</name>
<sequence length="65" mass="7992">MKYVLLERSIIPSRYAEYPYWRSYGRGGLCHTTSHSTRKNFWNAACFCRNLFHRVREHRELCFLY</sequence>
<accession>A0A914R3M1</accession>
<reference evidence="2" key="1">
    <citation type="submission" date="2022-11" db="UniProtKB">
        <authorList>
            <consortium name="WormBaseParasite"/>
        </authorList>
    </citation>
    <scope>IDENTIFICATION</scope>
</reference>
<keyword evidence="1" id="KW-1185">Reference proteome</keyword>
<protein>
    <submittedName>
        <fullName evidence="2">Uncharacterized protein</fullName>
    </submittedName>
</protein>
<dbReference type="WBParaSite" id="PEQ_0000120901-mRNA-1">
    <property type="protein sequence ID" value="PEQ_0000120901-mRNA-1"/>
    <property type="gene ID" value="PEQ_0000120901"/>
</dbReference>
<organism evidence="1 2">
    <name type="scientific">Parascaris equorum</name>
    <name type="common">Equine roundworm</name>
    <dbReference type="NCBI Taxonomy" id="6256"/>
    <lineage>
        <taxon>Eukaryota</taxon>
        <taxon>Metazoa</taxon>
        <taxon>Ecdysozoa</taxon>
        <taxon>Nematoda</taxon>
        <taxon>Chromadorea</taxon>
        <taxon>Rhabditida</taxon>
        <taxon>Spirurina</taxon>
        <taxon>Ascaridomorpha</taxon>
        <taxon>Ascaridoidea</taxon>
        <taxon>Ascarididae</taxon>
        <taxon>Parascaris</taxon>
    </lineage>
</organism>
<evidence type="ECO:0000313" key="1">
    <source>
        <dbReference type="Proteomes" id="UP000887564"/>
    </source>
</evidence>
<dbReference type="AlphaFoldDB" id="A0A914R3M1"/>
<dbReference type="Proteomes" id="UP000887564">
    <property type="component" value="Unplaced"/>
</dbReference>
<proteinExistence type="predicted"/>
<evidence type="ECO:0000313" key="2">
    <source>
        <dbReference type="WBParaSite" id="PEQ_0000120901-mRNA-1"/>
    </source>
</evidence>